<proteinExistence type="predicted"/>
<comment type="caution">
    <text evidence="2">The sequence shown here is derived from an EMBL/GenBank/DDBJ whole genome shotgun (WGS) entry which is preliminary data.</text>
</comment>
<feature type="signal peptide" evidence="1">
    <location>
        <begin position="1"/>
        <end position="21"/>
    </location>
</feature>
<dbReference type="AlphaFoldDB" id="A0A1S9ZK34"/>
<evidence type="ECO:0000313" key="2">
    <source>
        <dbReference type="EMBL" id="OOR83814.1"/>
    </source>
</evidence>
<name>A0A1S9ZK34_9GAMM</name>
<protein>
    <recommendedName>
        <fullName evidence="4">C-type lysozyme inhibitor domain-containing protein</fullName>
    </recommendedName>
</protein>
<dbReference type="EMBL" id="MUXT01000006">
    <property type="protein sequence ID" value="OOR83814.1"/>
    <property type="molecule type" value="Genomic_DNA"/>
</dbReference>
<organism evidence="2 3">
    <name type="scientific">Moraxella canis</name>
    <dbReference type="NCBI Taxonomy" id="90239"/>
    <lineage>
        <taxon>Bacteria</taxon>
        <taxon>Pseudomonadati</taxon>
        <taxon>Pseudomonadota</taxon>
        <taxon>Gammaproteobacteria</taxon>
        <taxon>Moraxellales</taxon>
        <taxon>Moraxellaceae</taxon>
        <taxon>Moraxella</taxon>
    </lineage>
</organism>
<evidence type="ECO:0000313" key="3">
    <source>
        <dbReference type="Proteomes" id="UP000190322"/>
    </source>
</evidence>
<feature type="chain" id="PRO_5013001302" description="C-type lysozyme inhibitor domain-containing protein" evidence="1">
    <location>
        <begin position="22"/>
        <end position="121"/>
    </location>
</feature>
<reference evidence="2 3" key="1">
    <citation type="submission" date="2017-02" db="EMBL/GenBank/DDBJ databases">
        <title>Draft genome sequence of Moraxella canis CCUG 8415A type strain.</title>
        <authorList>
            <person name="Engstrom-Jakobsson H."/>
            <person name="Salva-Serra F."/>
            <person name="Thorell K."/>
            <person name="Gonzales-Siles L."/>
            <person name="Karlsson R."/>
            <person name="Boulund F."/>
            <person name="Engstrand L."/>
            <person name="Moore E."/>
        </authorList>
    </citation>
    <scope>NUCLEOTIDE SEQUENCE [LARGE SCALE GENOMIC DNA]</scope>
    <source>
        <strain evidence="2 3">CCUG 8415A</strain>
    </source>
</reference>
<dbReference type="RefSeq" id="WP_078255956.1">
    <property type="nucleotide sequence ID" value="NZ_MUXT01000006.1"/>
</dbReference>
<dbReference type="Proteomes" id="UP000190322">
    <property type="component" value="Unassembled WGS sequence"/>
</dbReference>
<evidence type="ECO:0008006" key="4">
    <source>
        <dbReference type="Google" id="ProtNLM"/>
    </source>
</evidence>
<evidence type="ECO:0000256" key="1">
    <source>
        <dbReference type="SAM" id="SignalP"/>
    </source>
</evidence>
<sequence length="121" mass="13183">MLNIRTFGILGVVCAATFLMACQSAKHPSGQSPSPCANDDYQQSVLTHHCVQPSTEAHIAFMNADGEMVYVRLSEDRQFAEVFIGNSPQSIVLEAVKGGYLSADGKTRLINTGQAWRLLRP</sequence>
<dbReference type="PROSITE" id="PS51257">
    <property type="entry name" value="PROKAR_LIPOPROTEIN"/>
    <property type="match status" value="1"/>
</dbReference>
<gene>
    <name evidence="2" type="ORF">B0180_05040</name>
</gene>
<accession>A0A1S9ZK34</accession>
<keyword evidence="1" id="KW-0732">Signal</keyword>